<evidence type="ECO:0000313" key="3">
    <source>
        <dbReference type="Proteomes" id="UP001381174"/>
    </source>
</evidence>
<gene>
    <name evidence="2" type="ORF">WAT24_16425</name>
</gene>
<comment type="caution">
    <text evidence="2">The sequence shown here is derived from an EMBL/GenBank/DDBJ whole genome shotgun (WGS) entry which is preliminary data.</text>
</comment>
<sequence length="179" mass="19602">MKSNVNKVPKMRNFAIFKVSIFLPCVMFCAPLLAQHLPAIPNFCAGHLCIEALPVVNGNGLEYPRFSFQRRSGGSTSYSFFYNGLGRVKMDLTVDETENCANTGRRKKTADGEHGYVNSICGILINGGHYKLEIYSYGSTSNAARNVCTQAVGSIWQFHPETTSPIGPKINLNSSCSLP</sequence>
<dbReference type="RefSeq" id="WP_336808979.1">
    <property type="nucleotide sequence ID" value="NZ_JBBBNY010000023.1"/>
</dbReference>
<name>A0ABU8JFI1_9GAMM</name>
<dbReference type="EMBL" id="JBBBNY010000023">
    <property type="protein sequence ID" value="MEI7038339.1"/>
    <property type="molecule type" value="Genomic_DNA"/>
</dbReference>
<organism evidence="2 3">
    <name type="scientific">Fulvimonas yonginensis</name>
    <dbReference type="NCBI Taxonomy" id="1495200"/>
    <lineage>
        <taxon>Bacteria</taxon>
        <taxon>Pseudomonadati</taxon>
        <taxon>Pseudomonadota</taxon>
        <taxon>Gammaproteobacteria</taxon>
        <taxon>Lysobacterales</taxon>
        <taxon>Rhodanobacteraceae</taxon>
        <taxon>Fulvimonas</taxon>
    </lineage>
</organism>
<evidence type="ECO:0000313" key="2">
    <source>
        <dbReference type="EMBL" id="MEI7038339.1"/>
    </source>
</evidence>
<feature type="chain" id="PRO_5046591648" evidence="1">
    <location>
        <begin position="35"/>
        <end position="179"/>
    </location>
</feature>
<accession>A0ABU8JFI1</accession>
<protein>
    <submittedName>
        <fullName evidence="2">Uncharacterized protein</fullName>
    </submittedName>
</protein>
<evidence type="ECO:0000256" key="1">
    <source>
        <dbReference type="SAM" id="SignalP"/>
    </source>
</evidence>
<keyword evidence="1" id="KW-0732">Signal</keyword>
<reference evidence="2 3" key="1">
    <citation type="journal article" date="2014" name="Int. J. Syst. Evol. Microbiol.">
        <title>Fulvimonas yonginensis sp. nov., isolated from greenhouse soil, and emended description of the genus Fulvimonas.</title>
        <authorList>
            <person name="Ahn J.H."/>
            <person name="Kim S.J."/>
            <person name="Weon H.Y."/>
            <person name="Hong S.B."/>
            <person name="Seok S.J."/>
            <person name="Kwon S.W."/>
        </authorList>
    </citation>
    <scope>NUCLEOTIDE SEQUENCE [LARGE SCALE GENOMIC DNA]</scope>
    <source>
        <strain evidence="2 3">KACC 16952</strain>
    </source>
</reference>
<feature type="signal peptide" evidence="1">
    <location>
        <begin position="1"/>
        <end position="34"/>
    </location>
</feature>
<dbReference type="Proteomes" id="UP001381174">
    <property type="component" value="Unassembled WGS sequence"/>
</dbReference>
<keyword evidence="3" id="KW-1185">Reference proteome</keyword>
<proteinExistence type="predicted"/>